<evidence type="ECO:0000313" key="3">
    <source>
        <dbReference type="Proteomes" id="UP000823405"/>
    </source>
</evidence>
<dbReference type="Proteomes" id="UP000823405">
    <property type="component" value="Unassembled WGS sequence"/>
</dbReference>
<sequence>MTGQHQHPQHHRANKPSTGGFQLLPLNGGDVDMSHGDSGDNGTQATETSTNLAKPTKELTEFSIDTGIQEFVIKESEYKAGRKITNPVNDLLYELNGKVTIIGKPTIRYLQVGSNKTEKYLSVKLSDERSKAYLLELGYKNPTTDNDSQATGDTQEERPPAQFKL</sequence>
<accession>A0A9P6QM70</accession>
<feature type="region of interest" description="Disordered" evidence="1">
    <location>
        <begin position="138"/>
        <end position="165"/>
    </location>
</feature>
<protein>
    <submittedName>
        <fullName evidence="2">Uncharacterized protein</fullName>
    </submittedName>
</protein>
<name>A0A9P6QM70_9FUNG</name>
<feature type="region of interest" description="Disordered" evidence="1">
    <location>
        <begin position="1"/>
        <end position="54"/>
    </location>
</feature>
<proteinExistence type="predicted"/>
<feature type="compositionally biased region" description="Polar residues" evidence="1">
    <location>
        <begin position="40"/>
        <end position="53"/>
    </location>
</feature>
<reference evidence="2" key="1">
    <citation type="journal article" date="2020" name="Fungal Divers.">
        <title>Resolving the Mortierellaceae phylogeny through synthesis of multi-gene phylogenetics and phylogenomics.</title>
        <authorList>
            <person name="Vandepol N."/>
            <person name="Liber J."/>
            <person name="Desiro A."/>
            <person name="Na H."/>
            <person name="Kennedy M."/>
            <person name="Barry K."/>
            <person name="Grigoriev I.V."/>
            <person name="Miller A.N."/>
            <person name="O'Donnell K."/>
            <person name="Stajich J.E."/>
            <person name="Bonito G."/>
        </authorList>
    </citation>
    <scope>NUCLEOTIDE SEQUENCE</scope>
    <source>
        <strain evidence="2">NVP60</strain>
    </source>
</reference>
<feature type="non-terminal residue" evidence="2">
    <location>
        <position position="165"/>
    </location>
</feature>
<feature type="compositionally biased region" description="Polar residues" evidence="1">
    <location>
        <begin position="141"/>
        <end position="153"/>
    </location>
</feature>
<evidence type="ECO:0000256" key="1">
    <source>
        <dbReference type="SAM" id="MobiDB-lite"/>
    </source>
</evidence>
<dbReference type="OrthoDB" id="2442095at2759"/>
<evidence type="ECO:0000313" key="2">
    <source>
        <dbReference type="EMBL" id="KAG0272022.1"/>
    </source>
</evidence>
<comment type="caution">
    <text evidence="2">The sequence shown here is derived from an EMBL/GenBank/DDBJ whole genome shotgun (WGS) entry which is preliminary data.</text>
</comment>
<dbReference type="EMBL" id="JAAAIN010006057">
    <property type="protein sequence ID" value="KAG0272022.1"/>
    <property type="molecule type" value="Genomic_DNA"/>
</dbReference>
<gene>
    <name evidence="2" type="ORF">BGZ97_011099</name>
</gene>
<keyword evidence="3" id="KW-1185">Reference proteome</keyword>
<organism evidence="2 3">
    <name type="scientific">Linnemannia gamsii</name>
    <dbReference type="NCBI Taxonomy" id="64522"/>
    <lineage>
        <taxon>Eukaryota</taxon>
        <taxon>Fungi</taxon>
        <taxon>Fungi incertae sedis</taxon>
        <taxon>Mucoromycota</taxon>
        <taxon>Mortierellomycotina</taxon>
        <taxon>Mortierellomycetes</taxon>
        <taxon>Mortierellales</taxon>
        <taxon>Mortierellaceae</taxon>
        <taxon>Linnemannia</taxon>
    </lineage>
</organism>
<dbReference type="AlphaFoldDB" id="A0A9P6QM70"/>